<dbReference type="AlphaFoldDB" id="F8PEI4"/>
<gene>
    <name evidence="2" type="ORF">SERLADRAFT_444106</name>
</gene>
<reference evidence="2" key="1">
    <citation type="submission" date="2011-04" db="EMBL/GenBank/DDBJ databases">
        <title>Evolution of plant cell wall degrading machinery underlies the functional diversity of forest fungi.</title>
        <authorList>
            <consortium name="US DOE Joint Genome Institute (JGI-PGF)"/>
            <person name="Eastwood D.C."/>
            <person name="Floudas D."/>
            <person name="Binder M."/>
            <person name="Majcherczyk A."/>
            <person name="Schneider P."/>
            <person name="Aerts A."/>
            <person name="Asiegbu F.O."/>
            <person name="Baker S.E."/>
            <person name="Barry K."/>
            <person name="Bendiksby M."/>
            <person name="Blumentritt M."/>
            <person name="Coutinho P.M."/>
            <person name="Cullen D."/>
            <person name="Cullen D."/>
            <person name="Gathman A."/>
            <person name="Goodell B."/>
            <person name="Henrissat B."/>
            <person name="Ihrmark K."/>
            <person name="Kauserud H."/>
            <person name="Kohler A."/>
            <person name="LaButti K."/>
            <person name="Lapidus A."/>
            <person name="Lavin J.L."/>
            <person name="Lee Y.-H."/>
            <person name="Lindquist E."/>
            <person name="Lilly W."/>
            <person name="Lucas S."/>
            <person name="Morin E."/>
            <person name="Murat C."/>
            <person name="Oguiza J.A."/>
            <person name="Park J."/>
            <person name="Pisabarro A.G."/>
            <person name="Riley R."/>
            <person name="Rosling A."/>
            <person name="Salamov A."/>
            <person name="Schmidt O."/>
            <person name="Schmutz J."/>
            <person name="Skrede I."/>
            <person name="Stenlid J."/>
            <person name="Wiebenga A."/>
            <person name="Xie X."/>
            <person name="Kues U."/>
            <person name="Hibbett D.S."/>
            <person name="Hoffmeister D."/>
            <person name="Hogberg N."/>
            <person name="Martin F."/>
            <person name="Grigoriev I.V."/>
            <person name="Watkinson S.C."/>
        </authorList>
    </citation>
    <scope>NUCLEOTIDE SEQUENCE</scope>
    <source>
        <strain evidence="2">S7.9</strain>
    </source>
</reference>
<accession>F8PEI4</accession>
<dbReference type="PANTHER" id="PTHR33096">
    <property type="entry name" value="CXC2 DOMAIN-CONTAINING PROTEIN"/>
    <property type="match status" value="1"/>
</dbReference>
<dbReference type="Pfam" id="PF18758">
    <property type="entry name" value="KDZ"/>
    <property type="match status" value="1"/>
</dbReference>
<dbReference type="KEGG" id="sla:SERLADRAFT_444106"/>
<feature type="region of interest" description="Disordered" evidence="1">
    <location>
        <begin position="1"/>
        <end position="33"/>
    </location>
</feature>
<dbReference type="HOGENOM" id="CLU_013084_3_1_1"/>
<evidence type="ECO:0000256" key="1">
    <source>
        <dbReference type="SAM" id="MobiDB-lite"/>
    </source>
</evidence>
<dbReference type="InterPro" id="IPR040521">
    <property type="entry name" value="KDZ"/>
</dbReference>
<name>F8PEI4_SERL9</name>
<dbReference type="PANTHER" id="PTHR33096:SF1">
    <property type="entry name" value="CXC1-LIKE CYSTEINE CLUSTER ASSOCIATED WITH KDZ TRANSPOSASES DOMAIN-CONTAINING PROTEIN"/>
    <property type="match status" value="1"/>
</dbReference>
<feature type="compositionally biased region" description="Basic and acidic residues" evidence="1">
    <location>
        <begin position="19"/>
        <end position="29"/>
    </location>
</feature>
<organism>
    <name type="scientific">Serpula lacrymans var. lacrymans (strain S7.9)</name>
    <name type="common">Dry rot fungus</name>
    <dbReference type="NCBI Taxonomy" id="578457"/>
    <lineage>
        <taxon>Eukaryota</taxon>
        <taxon>Fungi</taxon>
        <taxon>Dikarya</taxon>
        <taxon>Basidiomycota</taxon>
        <taxon>Agaricomycotina</taxon>
        <taxon>Agaricomycetes</taxon>
        <taxon>Agaricomycetidae</taxon>
        <taxon>Boletales</taxon>
        <taxon>Coniophorineae</taxon>
        <taxon>Serpulaceae</taxon>
        <taxon>Serpula</taxon>
    </lineage>
</organism>
<evidence type="ECO:0000313" key="2">
    <source>
        <dbReference type="EMBL" id="EGO18435.1"/>
    </source>
</evidence>
<dbReference type="GeneID" id="18816054"/>
<sequence>MLSEIAQNIGVPAETLEEHEEREYDHDSQDECGLDGQYKFDPVERARASMITSMCGSSFGRRRGDHCTRVQQHCDDPPLVPAQIHGMDGNNSAKRCDGASSADEHIFQSPYLISNEDVDVFQNETMLFGHQDEEPPDICTDNWTVANTVDDHTIKIFEQTGIFILACRHGIVETLVEMRHSGELAKYALATVNKLLSVFGSNQVIGYDIGFSFAKTISRSSLSNQAELKNLMMAVNSFYGHAHNCTCQLTKHPLYLKGFAHVIQHASHFHWLQYLDLHFNQWDQDKYQELSNFLSNNYKQVLAILQEYGPELDKFRDTRGFTGADYEQWRTEELEYLTRLTQESDYEVRVPVYIGALEKVTQLE</sequence>
<protein>
    <submittedName>
        <fullName evidence="2">Uncharacterized protein</fullName>
    </submittedName>
</protein>
<dbReference type="RefSeq" id="XP_007324808.1">
    <property type="nucleotide sequence ID" value="XM_007324746.1"/>
</dbReference>
<dbReference type="EMBL" id="GL945449">
    <property type="protein sequence ID" value="EGO18435.1"/>
    <property type="molecule type" value="Genomic_DNA"/>
</dbReference>
<dbReference type="Proteomes" id="UP000008064">
    <property type="component" value="Unassembled WGS sequence"/>
</dbReference>
<dbReference type="OrthoDB" id="2505969at2759"/>
<proteinExistence type="predicted"/>